<dbReference type="EMBL" id="ML996108">
    <property type="protein sequence ID" value="KAF2738634.1"/>
    <property type="molecule type" value="Genomic_DNA"/>
</dbReference>
<organism evidence="2 3">
    <name type="scientific">Polyplosphaeria fusca</name>
    <dbReference type="NCBI Taxonomy" id="682080"/>
    <lineage>
        <taxon>Eukaryota</taxon>
        <taxon>Fungi</taxon>
        <taxon>Dikarya</taxon>
        <taxon>Ascomycota</taxon>
        <taxon>Pezizomycotina</taxon>
        <taxon>Dothideomycetes</taxon>
        <taxon>Pleosporomycetidae</taxon>
        <taxon>Pleosporales</taxon>
        <taxon>Tetraplosphaeriaceae</taxon>
        <taxon>Polyplosphaeria</taxon>
    </lineage>
</organism>
<evidence type="ECO:0000313" key="2">
    <source>
        <dbReference type="EMBL" id="KAF2738634.1"/>
    </source>
</evidence>
<name>A0A9P4R8G6_9PLEO</name>
<sequence length="182" mass="20490">MMEPIFIPNYFRTCKLSALRPGSSRASLTLLSHQEKQPEHVKRSMREKRRESRQEEALHDTHMQGSNEGERQVYLSWKKATTAREIGHVELAPAPLLLAAAKSRTGGILLCLQKYPDQCPSNPSTRPSDMGHLSDRTAVPTEGEGSLQQKGQKKTSACRETHFRKARPKTRFHPVVCVCVCV</sequence>
<reference evidence="2" key="1">
    <citation type="journal article" date="2020" name="Stud. Mycol.">
        <title>101 Dothideomycetes genomes: a test case for predicting lifestyles and emergence of pathogens.</title>
        <authorList>
            <person name="Haridas S."/>
            <person name="Albert R."/>
            <person name="Binder M."/>
            <person name="Bloem J."/>
            <person name="Labutti K."/>
            <person name="Salamov A."/>
            <person name="Andreopoulos B."/>
            <person name="Baker S."/>
            <person name="Barry K."/>
            <person name="Bills G."/>
            <person name="Bluhm B."/>
            <person name="Cannon C."/>
            <person name="Castanera R."/>
            <person name="Culley D."/>
            <person name="Daum C."/>
            <person name="Ezra D."/>
            <person name="Gonzalez J."/>
            <person name="Henrissat B."/>
            <person name="Kuo A."/>
            <person name="Liang C."/>
            <person name="Lipzen A."/>
            <person name="Lutzoni F."/>
            <person name="Magnuson J."/>
            <person name="Mondo S."/>
            <person name="Nolan M."/>
            <person name="Ohm R."/>
            <person name="Pangilinan J."/>
            <person name="Park H.-J."/>
            <person name="Ramirez L."/>
            <person name="Alfaro M."/>
            <person name="Sun H."/>
            <person name="Tritt A."/>
            <person name="Yoshinaga Y."/>
            <person name="Zwiers L.-H."/>
            <person name="Turgeon B."/>
            <person name="Goodwin S."/>
            <person name="Spatafora J."/>
            <person name="Crous P."/>
            <person name="Grigoriev I."/>
        </authorList>
    </citation>
    <scope>NUCLEOTIDE SEQUENCE</scope>
    <source>
        <strain evidence="2">CBS 125425</strain>
    </source>
</reference>
<accession>A0A9P4R8G6</accession>
<evidence type="ECO:0000256" key="1">
    <source>
        <dbReference type="SAM" id="MobiDB-lite"/>
    </source>
</evidence>
<feature type="region of interest" description="Disordered" evidence="1">
    <location>
        <begin position="32"/>
        <end position="70"/>
    </location>
</feature>
<protein>
    <submittedName>
        <fullName evidence="2">Uncharacterized protein</fullName>
    </submittedName>
</protein>
<dbReference type="AlphaFoldDB" id="A0A9P4R8G6"/>
<evidence type="ECO:0000313" key="3">
    <source>
        <dbReference type="Proteomes" id="UP000799444"/>
    </source>
</evidence>
<feature type="compositionally biased region" description="Basic and acidic residues" evidence="1">
    <location>
        <begin position="33"/>
        <end position="62"/>
    </location>
</feature>
<dbReference type="Proteomes" id="UP000799444">
    <property type="component" value="Unassembled WGS sequence"/>
</dbReference>
<gene>
    <name evidence="2" type="ORF">EJ04DRAFT_41690</name>
</gene>
<proteinExistence type="predicted"/>
<feature type="region of interest" description="Disordered" evidence="1">
    <location>
        <begin position="120"/>
        <end position="160"/>
    </location>
</feature>
<comment type="caution">
    <text evidence="2">The sequence shown here is derived from an EMBL/GenBank/DDBJ whole genome shotgun (WGS) entry which is preliminary data.</text>
</comment>
<keyword evidence="3" id="KW-1185">Reference proteome</keyword>